<organism evidence="1 2">
    <name type="scientific">Borborobacter arsenicus</name>
    <dbReference type="NCBI Taxonomy" id="1851146"/>
    <lineage>
        <taxon>Bacteria</taxon>
        <taxon>Pseudomonadati</taxon>
        <taxon>Pseudomonadota</taxon>
        <taxon>Alphaproteobacteria</taxon>
        <taxon>Hyphomicrobiales</taxon>
        <taxon>Phyllobacteriaceae</taxon>
        <taxon>Borborobacter</taxon>
    </lineage>
</organism>
<comment type="caution">
    <text evidence="1">The sequence shown here is derived from an EMBL/GenBank/DDBJ whole genome shotgun (WGS) entry which is preliminary data.</text>
</comment>
<accession>A0A432V9Y4</accession>
<reference evidence="1 2" key="1">
    <citation type="submission" date="2018-11" db="EMBL/GenBank/DDBJ databases">
        <title>Pseudaminobacter arsenicus sp. nov., an arsenic-resistant bacterium isolated from arsenic-rich aquifers.</title>
        <authorList>
            <person name="Mu Y."/>
        </authorList>
    </citation>
    <scope>NUCLEOTIDE SEQUENCE [LARGE SCALE GENOMIC DNA]</scope>
    <source>
        <strain evidence="1 2">CB3</strain>
    </source>
</reference>
<dbReference type="EMBL" id="RKST01000003">
    <property type="protein sequence ID" value="RUM98991.1"/>
    <property type="molecule type" value="Genomic_DNA"/>
</dbReference>
<protein>
    <submittedName>
        <fullName evidence="1">Uncharacterized protein</fullName>
    </submittedName>
</protein>
<proteinExistence type="predicted"/>
<gene>
    <name evidence="1" type="ORF">EET67_04945</name>
</gene>
<name>A0A432V9Y4_9HYPH</name>
<dbReference type="AlphaFoldDB" id="A0A432V9Y4"/>
<dbReference type="Proteomes" id="UP000281647">
    <property type="component" value="Unassembled WGS sequence"/>
</dbReference>
<evidence type="ECO:0000313" key="1">
    <source>
        <dbReference type="EMBL" id="RUM98991.1"/>
    </source>
</evidence>
<sequence length="114" mass="12677">MTSSVARLHVAVNNNQPRRKRWQKVDLTEEDKRRIRVRRGYGARIVDLARQFGVNVSAIRRVCDTAFGVNDTERSVVHMQPVIGAAGSATCYHQPVSLPRIALIDGPYHEGAAA</sequence>
<keyword evidence="2" id="KW-1185">Reference proteome</keyword>
<evidence type="ECO:0000313" key="2">
    <source>
        <dbReference type="Proteomes" id="UP000281647"/>
    </source>
</evidence>
<dbReference type="RefSeq" id="WP_128624494.1">
    <property type="nucleotide sequence ID" value="NZ_ML133508.1"/>
</dbReference>